<name>S5TAQ8_9GAMM</name>
<dbReference type="PATRIC" id="fig|1198232.3.peg.2340"/>
<dbReference type="KEGG" id="cza:CYCME_2374"/>
<dbReference type="eggNOG" id="COG4969">
    <property type="taxonomic scope" value="Bacteria"/>
</dbReference>
<dbReference type="Pfam" id="PF00114">
    <property type="entry name" value="Pilin"/>
    <property type="match status" value="1"/>
</dbReference>
<keyword evidence="6" id="KW-1185">Reference proteome</keyword>
<evidence type="ECO:0000313" key="5">
    <source>
        <dbReference type="EMBL" id="AGS40684.1"/>
    </source>
</evidence>
<gene>
    <name evidence="5" type="ORF">CYCME_2374</name>
</gene>
<dbReference type="GO" id="GO:0007155">
    <property type="term" value="P:cell adhesion"/>
    <property type="evidence" value="ECO:0007669"/>
    <property type="project" value="InterPro"/>
</dbReference>
<dbReference type="Pfam" id="PF07963">
    <property type="entry name" value="N_methyl"/>
    <property type="match status" value="1"/>
</dbReference>
<dbReference type="EMBL" id="CP005996">
    <property type="protein sequence ID" value="AGS40684.1"/>
    <property type="molecule type" value="Genomic_DNA"/>
</dbReference>
<organism evidence="5 6">
    <name type="scientific">Cycloclasticus zancles 78-ME</name>
    <dbReference type="NCBI Taxonomy" id="1198232"/>
    <lineage>
        <taxon>Bacteria</taxon>
        <taxon>Pseudomonadati</taxon>
        <taxon>Pseudomonadota</taxon>
        <taxon>Gammaproteobacteria</taxon>
        <taxon>Thiotrichales</taxon>
        <taxon>Piscirickettsiaceae</taxon>
        <taxon>Cycloclasticus</taxon>
    </lineage>
</organism>
<keyword evidence="3" id="KW-0281">Fimbrium</keyword>
<dbReference type="PANTHER" id="PTHR30093:SF34">
    <property type="entry name" value="PREPILIN PEPTIDASE-DEPENDENT PROTEIN D"/>
    <property type="match status" value="1"/>
</dbReference>
<keyword evidence="4" id="KW-0472">Membrane</keyword>
<protein>
    <submittedName>
        <fullName evidence="5">Type 4 fimbrial pilin signal peptide protein</fullName>
    </submittedName>
</protein>
<evidence type="ECO:0000256" key="2">
    <source>
        <dbReference type="ARBA" id="ARBA00022481"/>
    </source>
</evidence>
<keyword evidence="2" id="KW-0488">Methylation</keyword>
<dbReference type="PANTHER" id="PTHR30093">
    <property type="entry name" value="GENERAL SECRETION PATHWAY PROTEIN G"/>
    <property type="match status" value="1"/>
</dbReference>
<dbReference type="HOGENOM" id="CLU_091705_4_0_6"/>
<dbReference type="Gene3D" id="3.30.700.10">
    <property type="entry name" value="Glycoprotein, Type 4 Pilin"/>
    <property type="match status" value="1"/>
</dbReference>
<reference evidence="6" key="2">
    <citation type="journal article" date="2016" name="Environ. Microbiol. Rep.">
        <title>Analysis of defence systems and a conjugative IncP-1 plasmid in the marine polyaromatic hydrocarbons-degrading bacterium Cycloclasticus sp. 78-ME.</title>
        <authorList>
            <person name="Yakimov M.M."/>
            <person name="Crisafi F."/>
            <person name="Messina E."/>
            <person name="Smedile F."/>
            <person name="Lopatina A."/>
            <person name="Denaro R."/>
            <person name="Pieper D.H."/>
            <person name="Golyshin P.N."/>
            <person name="Giuliano L."/>
        </authorList>
    </citation>
    <scope>NUCLEOTIDE SEQUENCE [LARGE SCALE GENOMIC DNA]</scope>
    <source>
        <strain evidence="6">78-ME</strain>
    </source>
</reference>
<dbReference type="InterPro" id="IPR001082">
    <property type="entry name" value="Pilin"/>
</dbReference>
<dbReference type="AlphaFoldDB" id="S5TAQ8"/>
<evidence type="ECO:0000256" key="4">
    <source>
        <dbReference type="SAM" id="Phobius"/>
    </source>
</evidence>
<proteinExistence type="inferred from homology"/>
<dbReference type="GO" id="GO:0009289">
    <property type="term" value="C:pilus"/>
    <property type="evidence" value="ECO:0007669"/>
    <property type="project" value="InterPro"/>
</dbReference>
<dbReference type="NCBIfam" id="TIGR02532">
    <property type="entry name" value="IV_pilin_GFxxxE"/>
    <property type="match status" value="1"/>
</dbReference>
<evidence type="ECO:0000313" key="6">
    <source>
        <dbReference type="Proteomes" id="UP000015380"/>
    </source>
</evidence>
<comment type="similarity">
    <text evidence="1 3">Belongs to the N-Me-Phe pilin family.</text>
</comment>
<accession>S5TAQ8</accession>
<evidence type="ECO:0000256" key="3">
    <source>
        <dbReference type="RuleBase" id="RU000389"/>
    </source>
</evidence>
<sequence>MKNLQTMKHSAQKGFTLIELMIVVAIIGILAAIAIPAYSDYTIKSRVSEGAAMSGAAKTAVDIYFSEKGTLNGATGPSTLSISQPDEYSAKYVSTVTVGPNGVITVLFRNDTSSSLGLGTAAGQAFTMTPTSNGSALQWTIDPVSGFPPKYLPKS</sequence>
<dbReference type="Proteomes" id="UP000015380">
    <property type="component" value="Chromosome"/>
</dbReference>
<keyword evidence="4" id="KW-1133">Transmembrane helix</keyword>
<dbReference type="SUPFAM" id="SSF54523">
    <property type="entry name" value="Pili subunits"/>
    <property type="match status" value="1"/>
</dbReference>
<feature type="transmembrane region" description="Helical" evidence="4">
    <location>
        <begin position="20"/>
        <end position="38"/>
    </location>
</feature>
<reference evidence="5 6" key="1">
    <citation type="submission" date="2013-05" db="EMBL/GenBank/DDBJ databases">
        <title>Between feast and famine: a lifestyle of most important marine PAH-degrading bacterium Cycloclasticus sp. 7ME.</title>
        <authorList>
            <person name="Yakimov M.M."/>
            <person name="Messina E."/>
            <person name="Genovese M."/>
            <person name="Denaro R."/>
            <person name="Crisafi F."/>
            <person name="Russo D."/>
            <person name="Cappello S."/>
            <person name="Santisi S."/>
            <person name="Smedile F."/>
            <person name="Golyshina O.V."/>
            <person name="Tran H."/>
            <person name="Pieper D.H."/>
            <person name="Golyshin P.N."/>
            <person name="Giuliano L."/>
        </authorList>
    </citation>
    <scope>NUCLEOTIDE SEQUENCE [LARGE SCALE GENOMIC DNA]</scope>
    <source>
        <strain evidence="5 6">78-ME</strain>
    </source>
</reference>
<dbReference type="InterPro" id="IPR012902">
    <property type="entry name" value="N_methyl_site"/>
</dbReference>
<dbReference type="PROSITE" id="PS00409">
    <property type="entry name" value="PROKAR_NTER_METHYL"/>
    <property type="match status" value="1"/>
</dbReference>
<evidence type="ECO:0000256" key="1">
    <source>
        <dbReference type="ARBA" id="ARBA00005233"/>
    </source>
</evidence>
<keyword evidence="4" id="KW-0812">Transmembrane</keyword>
<dbReference type="InterPro" id="IPR045584">
    <property type="entry name" value="Pilin-like"/>
</dbReference>